<feature type="compositionally biased region" description="Low complexity" evidence="3">
    <location>
        <begin position="56"/>
        <end position="71"/>
    </location>
</feature>
<dbReference type="PANTHER" id="PTHR31234:SF42">
    <property type="entry name" value="LATE EMBRYOGENESIS ABUNDANT (LEA) HYDROXYPROLINE-RICH GLYCOPROTEIN FAMILY"/>
    <property type="match status" value="1"/>
</dbReference>
<keyword evidence="6" id="KW-1185">Reference proteome</keyword>
<dbReference type="AlphaFoldDB" id="A0A7J9M691"/>
<organism evidence="5 6">
    <name type="scientific">Gossypium schwendimanii</name>
    <name type="common">Cotton</name>
    <dbReference type="NCBI Taxonomy" id="34291"/>
    <lineage>
        <taxon>Eukaryota</taxon>
        <taxon>Viridiplantae</taxon>
        <taxon>Streptophyta</taxon>
        <taxon>Embryophyta</taxon>
        <taxon>Tracheophyta</taxon>
        <taxon>Spermatophyta</taxon>
        <taxon>Magnoliopsida</taxon>
        <taxon>eudicotyledons</taxon>
        <taxon>Gunneridae</taxon>
        <taxon>Pentapetalae</taxon>
        <taxon>rosids</taxon>
        <taxon>malvids</taxon>
        <taxon>Malvales</taxon>
        <taxon>Malvaceae</taxon>
        <taxon>Malvoideae</taxon>
        <taxon>Gossypium</taxon>
    </lineage>
</organism>
<feature type="compositionally biased region" description="Pro residues" evidence="3">
    <location>
        <begin position="1"/>
        <end position="26"/>
    </location>
</feature>
<dbReference type="PANTHER" id="PTHR31234">
    <property type="entry name" value="LATE EMBRYOGENESIS ABUNDANT (LEA) HYDROXYPROLINE-RICH GLYCOPROTEIN FAMILY"/>
    <property type="match status" value="1"/>
</dbReference>
<comment type="subcellular location">
    <subcellularLocation>
        <location evidence="1">Membrane</location>
    </subcellularLocation>
</comment>
<evidence type="ECO:0000313" key="5">
    <source>
        <dbReference type="EMBL" id="MBA0866484.1"/>
    </source>
</evidence>
<proteinExistence type="predicted"/>
<dbReference type="GO" id="GO:0005886">
    <property type="term" value="C:plasma membrane"/>
    <property type="evidence" value="ECO:0007669"/>
    <property type="project" value="TreeGrafter"/>
</dbReference>
<evidence type="ECO:0000256" key="1">
    <source>
        <dbReference type="ARBA" id="ARBA00004370"/>
    </source>
</evidence>
<accession>A0A7J9M691</accession>
<feature type="compositionally biased region" description="Polar residues" evidence="3">
    <location>
        <begin position="45"/>
        <end position="55"/>
    </location>
</feature>
<dbReference type="GO" id="GO:0098542">
    <property type="term" value="P:defense response to other organism"/>
    <property type="evidence" value="ECO:0007669"/>
    <property type="project" value="InterPro"/>
</dbReference>
<evidence type="ECO:0000256" key="4">
    <source>
        <dbReference type="SAM" id="Phobius"/>
    </source>
</evidence>
<dbReference type="OrthoDB" id="630676at2759"/>
<evidence type="ECO:0008006" key="7">
    <source>
        <dbReference type="Google" id="ProtNLM"/>
    </source>
</evidence>
<evidence type="ECO:0000256" key="3">
    <source>
        <dbReference type="SAM" id="MobiDB-lite"/>
    </source>
</evidence>
<dbReference type="InterPro" id="IPR044839">
    <property type="entry name" value="NDR1-like"/>
</dbReference>
<keyword evidence="2 4" id="KW-0472">Membrane</keyword>
<keyword evidence="4" id="KW-0812">Transmembrane</keyword>
<protein>
    <recommendedName>
        <fullName evidence="7">Late embryogenesis abundant protein LEA-2 subgroup domain-containing protein</fullName>
    </recommendedName>
</protein>
<keyword evidence="4" id="KW-1133">Transmembrane helix</keyword>
<reference evidence="5 6" key="1">
    <citation type="journal article" date="2019" name="Genome Biol. Evol.">
        <title>Insights into the evolution of the New World diploid cottons (Gossypium, subgenus Houzingenia) based on genome sequencing.</title>
        <authorList>
            <person name="Grover C.E."/>
            <person name="Arick M.A. 2nd"/>
            <person name="Thrash A."/>
            <person name="Conover J.L."/>
            <person name="Sanders W.S."/>
            <person name="Peterson D.G."/>
            <person name="Frelichowski J.E."/>
            <person name="Scheffler J.A."/>
            <person name="Scheffler B.E."/>
            <person name="Wendel J.F."/>
        </authorList>
    </citation>
    <scope>NUCLEOTIDE SEQUENCE [LARGE SCALE GENOMIC DNA]</scope>
    <source>
        <strain evidence="5">1</strain>
        <tissue evidence="5">Leaf</tissue>
    </source>
</reference>
<feature type="transmembrane region" description="Helical" evidence="4">
    <location>
        <begin position="90"/>
        <end position="118"/>
    </location>
</feature>
<sequence length="274" mass="31075">MLSPLPSPPPPPPLPPQSASPSPTPPSTKYTTPISLSQIVISKPTITQQEEAPSSNKTNPNTDTDNDNDNTTTLVRKSLLRQPHPRRTNPFIWCCAIICLIFSVILILFGVATLIIFLSMKPRIPLFDTPNARLNGIYFDTPEYFNGDFTFLANFSNPNKRIDVRFEYLVIELYFHDRLISTQAVQPFYQRSGEVRVEAVHFISSLVYLPQNLGVELQKQVLSNRVTYFIRGTFKVRAHMGLIRFSYWLHARCELLMSSPPAGVLVSHICKTKR</sequence>
<name>A0A7J9M691_GOSSC</name>
<dbReference type="Proteomes" id="UP000593576">
    <property type="component" value="Unassembled WGS sequence"/>
</dbReference>
<evidence type="ECO:0000256" key="2">
    <source>
        <dbReference type="ARBA" id="ARBA00023136"/>
    </source>
</evidence>
<gene>
    <name evidence="5" type="ORF">Goshw_021495</name>
</gene>
<feature type="region of interest" description="Disordered" evidence="3">
    <location>
        <begin position="1"/>
        <end position="31"/>
    </location>
</feature>
<dbReference type="EMBL" id="JABFAF010000009">
    <property type="protein sequence ID" value="MBA0866484.1"/>
    <property type="molecule type" value="Genomic_DNA"/>
</dbReference>
<evidence type="ECO:0000313" key="6">
    <source>
        <dbReference type="Proteomes" id="UP000593576"/>
    </source>
</evidence>
<feature type="region of interest" description="Disordered" evidence="3">
    <location>
        <begin position="45"/>
        <end position="71"/>
    </location>
</feature>
<comment type="caution">
    <text evidence="5">The sequence shown here is derived from an EMBL/GenBank/DDBJ whole genome shotgun (WGS) entry which is preliminary data.</text>
</comment>